<keyword evidence="2" id="KW-1185">Reference proteome</keyword>
<accession>A0ABT0DK18</accession>
<proteinExistence type="predicted"/>
<organism evidence="1 2">
    <name type="scientific">Ancylobacter koreensis</name>
    <dbReference type="NCBI Taxonomy" id="266121"/>
    <lineage>
        <taxon>Bacteria</taxon>
        <taxon>Pseudomonadati</taxon>
        <taxon>Pseudomonadota</taxon>
        <taxon>Alphaproteobacteria</taxon>
        <taxon>Hyphomicrobiales</taxon>
        <taxon>Xanthobacteraceae</taxon>
        <taxon>Ancylobacter</taxon>
    </lineage>
</organism>
<dbReference type="Proteomes" id="UP001202867">
    <property type="component" value="Unassembled WGS sequence"/>
</dbReference>
<sequence length="61" mass="6732">MASSEIIRGAKAIAYELRVSVATLHRMKPNLPLRKGCAGGRTSPLEVDRKDIEALKRDRKG</sequence>
<dbReference type="EMBL" id="JALKCG010000001">
    <property type="protein sequence ID" value="MCK0207534.1"/>
    <property type="molecule type" value="Genomic_DNA"/>
</dbReference>
<comment type="caution">
    <text evidence="1">The sequence shown here is derived from an EMBL/GenBank/DDBJ whole genome shotgun (WGS) entry which is preliminary data.</text>
</comment>
<reference evidence="1 2" key="1">
    <citation type="submission" date="2022-04" db="EMBL/GenBank/DDBJ databases">
        <authorList>
            <person name="Grouzdev D.S."/>
            <person name="Pantiukh K.S."/>
            <person name="Krutkina M.S."/>
        </authorList>
    </citation>
    <scope>NUCLEOTIDE SEQUENCE [LARGE SCALE GENOMIC DNA]</scope>
    <source>
        <strain evidence="1 2">Jip08</strain>
    </source>
</reference>
<gene>
    <name evidence="1" type="ORF">MWN33_05745</name>
</gene>
<name>A0ABT0DK18_9HYPH</name>
<evidence type="ECO:0000313" key="2">
    <source>
        <dbReference type="Proteomes" id="UP001202867"/>
    </source>
</evidence>
<protein>
    <submittedName>
        <fullName evidence="1">Uncharacterized protein</fullName>
    </submittedName>
</protein>
<reference evidence="2" key="2">
    <citation type="submission" date="2023-07" db="EMBL/GenBank/DDBJ databases">
        <title>Ancylobacter moscoviensis sp. nov., facultatively methylotrophic bacteria from activated sludge and the reclassification of Starkeya novella (Starkey 1934) Kelly et al. 2000 as Ancylobacter novellus comb. nov., Starkeya koreensis Im et al. 2006 as Ancylobacter koreensis comb.nov., Angulomicrobium tetraedrale Vasil'eva et al. 1986 as Ancylobacter tetraedralis comb. nov., Angulomicrobium amanitiforme Fritz et al. 2004 as Ancylobacter amanitiformis comb. nov. and Methylorhabdus multivorans Doronina et al. 1996 as Ancylobacter multivorans comb. nov. and emended description of the genus Ancylobacter.</title>
        <authorList>
            <person name="Doronina N."/>
            <person name="Chemodurova A."/>
            <person name="Grouzdev D."/>
            <person name="Koziaeva V."/>
            <person name="Shi W."/>
            <person name="Wu L."/>
            <person name="Kaparullina E."/>
        </authorList>
    </citation>
    <scope>NUCLEOTIDE SEQUENCE [LARGE SCALE GENOMIC DNA]</scope>
    <source>
        <strain evidence="2">Jip08</strain>
    </source>
</reference>
<dbReference type="RefSeq" id="WP_247199471.1">
    <property type="nucleotide sequence ID" value="NZ_JALKCG010000001.1"/>
</dbReference>
<evidence type="ECO:0000313" key="1">
    <source>
        <dbReference type="EMBL" id="MCK0207534.1"/>
    </source>
</evidence>